<keyword evidence="10" id="KW-1185">Reference proteome</keyword>
<dbReference type="EMBL" id="FQWQ01000002">
    <property type="protein sequence ID" value="SHH14787.1"/>
    <property type="molecule type" value="Genomic_DNA"/>
</dbReference>
<evidence type="ECO:0000256" key="6">
    <source>
        <dbReference type="ARBA" id="ARBA00023014"/>
    </source>
</evidence>
<evidence type="ECO:0000259" key="8">
    <source>
        <dbReference type="Pfam" id="PF03460"/>
    </source>
</evidence>
<dbReference type="PRINTS" id="PR00397">
    <property type="entry name" value="SIROHAEM"/>
</dbReference>
<keyword evidence="2" id="KW-0349">Heme</keyword>
<dbReference type="Gene3D" id="1.20.120.330">
    <property type="entry name" value="Nucleotidyltransferases domain 2"/>
    <property type="match status" value="1"/>
</dbReference>
<dbReference type="Proteomes" id="UP000184212">
    <property type="component" value="Unassembled WGS sequence"/>
</dbReference>
<dbReference type="AlphaFoldDB" id="A0A1M5QL26"/>
<evidence type="ECO:0000256" key="1">
    <source>
        <dbReference type="ARBA" id="ARBA00022485"/>
    </source>
</evidence>
<evidence type="ECO:0000256" key="4">
    <source>
        <dbReference type="ARBA" id="ARBA00023002"/>
    </source>
</evidence>
<feature type="domain" description="Nitrite/Sulfite reductase ferredoxin-like" evidence="8">
    <location>
        <begin position="323"/>
        <end position="386"/>
    </location>
</feature>
<proteinExistence type="predicted"/>
<dbReference type="RefSeq" id="WP_073135324.1">
    <property type="nucleotide sequence ID" value="NZ_FQWQ01000002.1"/>
</dbReference>
<dbReference type="InterPro" id="IPR006066">
    <property type="entry name" value="NO2/SO3_Rdtase_FeS/sirohaem_BS"/>
</dbReference>
<feature type="domain" description="Nitrite/Sulfite reductase ferredoxin-like" evidence="8">
    <location>
        <begin position="50"/>
        <end position="116"/>
    </location>
</feature>
<keyword evidence="4" id="KW-0560">Oxidoreductase</keyword>
<dbReference type="InterPro" id="IPR006067">
    <property type="entry name" value="NO2/SO3_Rdtase_4Fe4S_dom"/>
</dbReference>
<evidence type="ECO:0000256" key="5">
    <source>
        <dbReference type="ARBA" id="ARBA00023004"/>
    </source>
</evidence>
<dbReference type="InterPro" id="IPR036136">
    <property type="entry name" value="Nit/Sulf_reduc_fer-like_dom_sf"/>
</dbReference>
<name>A0A1M5QL26_9BACT</name>
<dbReference type="SUPFAM" id="SSF56014">
    <property type="entry name" value="Nitrite and sulphite reductase 4Fe-4S domain-like"/>
    <property type="match status" value="2"/>
</dbReference>
<dbReference type="Pfam" id="PF01077">
    <property type="entry name" value="NIR_SIR"/>
    <property type="match status" value="2"/>
</dbReference>
<dbReference type="STRING" id="947013.SAMN04488109_2881"/>
<sequence>MESFRTELEDLNNPVVARDIIDLSKKIQLFRDGKIDDEKFRSLRLARGIYGQRQPGVQMIRIKLPFGRLSTKQIRRIADISDEYASSTLHATTRQDIQIHYVSLDKTPELWAKLEKDEITTREACGNTVRNITASATAGIDPKEPFDVSPYAHEMFRYFLRNPICQEMGRKFKISFSSSEEDTAFSFIHDLGFIPRIVDGKRGFKVMIGGGLGANPTLAELAYDFLEEDQIIPFAEAVLRVFDRYGERNRRMKARFKFLLTDIGLEKVMALVAEERTAIKNKSYPINTAILPDAVIPSEVAAGPAVIADQKRYDRWKDTNVFEQKQPGFFGVNVRVPLGNLSSKLARQFANVVDQYAADDMRVTINQGYLLRFVRPENLTHLYVALDQLGLAEPGFDSVADITACPGTDTCNLGISDSTNISLALEKVIRNEFPDLIYNNDIKIKISGCPNSCGQHGLASIGLHGSTIKDKQGKVMPALVVLLGGGKVKNGEGIISDKIIKIPSKRGPDALRILFTDYETNSLEGEYYHDYFKRLGRNHFYQLLKPLGDITAVLPEEYIDWGQDHNFILHTAVGECAGVIIDLVATLLYDSEDKLGWAKEAYDQGLYADSIYHSYSAFINSAKALLLGRDIKPSTQYQTISDFQKEFVDTGVFPFVGNFKEYVLRINKNEPSEAFAAKFIAESTKFMEDVAAYRAAETGENVAEKVAVAK</sequence>
<feature type="domain" description="Nitrite/sulphite reductase 4Fe-4S" evidence="7">
    <location>
        <begin position="397"/>
        <end position="544"/>
    </location>
</feature>
<accession>A0A1M5QL26</accession>
<dbReference type="GO" id="GO:0020037">
    <property type="term" value="F:heme binding"/>
    <property type="evidence" value="ECO:0007669"/>
    <property type="project" value="InterPro"/>
</dbReference>
<dbReference type="Gene3D" id="3.90.480.10">
    <property type="entry name" value="Sulfite Reductase Hemoprotein,Domain 2"/>
    <property type="match status" value="1"/>
</dbReference>
<reference evidence="9 10" key="1">
    <citation type="submission" date="2016-11" db="EMBL/GenBank/DDBJ databases">
        <authorList>
            <person name="Jaros S."/>
            <person name="Januszkiewicz K."/>
            <person name="Wedrychowicz H."/>
        </authorList>
    </citation>
    <scope>NUCLEOTIDE SEQUENCE [LARGE SCALE GENOMIC DNA]</scope>
    <source>
        <strain evidence="9 10">DSM 24574</strain>
    </source>
</reference>
<dbReference type="Gene3D" id="3.30.413.10">
    <property type="entry name" value="Sulfite Reductase Hemoprotein, domain 1"/>
    <property type="match status" value="2"/>
</dbReference>
<dbReference type="InterPro" id="IPR051329">
    <property type="entry name" value="NIR_SIR_4Fe-4S"/>
</dbReference>
<evidence type="ECO:0000313" key="10">
    <source>
        <dbReference type="Proteomes" id="UP000184212"/>
    </source>
</evidence>
<dbReference type="InterPro" id="IPR045854">
    <property type="entry name" value="NO2/SO3_Rdtase_4Fe4S_sf"/>
</dbReference>
<dbReference type="InterPro" id="IPR005117">
    <property type="entry name" value="NiRdtase/SiRdtase_haem-b_fer"/>
</dbReference>
<feature type="domain" description="Nitrite/sulphite reductase 4Fe-4S" evidence="7">
    <location>
        <begin position="125"/>
        <end position="277"/>
    </location>
</feature>
<evidence type="ECO:0000256" key="2">
    <source>
        <dbReference type="ARBA" id="ARBA00022617"/>
    </source>
</evidence>
<keyword evidence="5" id="KW-0408">Iron</keyword>
<dbReference type="GO" id="GO:0046872">
    <property type="term" value="F:metal ion binding"/>
    <property type="evidence" value="ECO:0007669"/>
    <property type="project" value="UniProtKB-KW"/>
</dbReference>
<keyword evidence="3" id="KW-0479">Metal-binding</keyword>
<keyword evidence="6" id="KW-0411">Iron-sulfur</keyword>
<evidence type="ECO:0000259" key="7">
    <source>
        <dbReference type="Pfam" id="PF01077"/>
    </source>
</evidence>
<dbReference type="Pfam" id="PF03460">
    <property type="entry name" value="NIR_SIR_ferr"/>
    <property type="match status" value="2"/>
</dbReference>
<evidence type="ECO:0000313" key="9">
    <source>
        <dbReference type="EMBL" id="SHH14787.1"/>
    </source>
</evidence>
<dbReference type="GO" id="GO:0016491">
    <property type="term" value="F:oxidoreductase activity"/>
    <property type="evidence" value="ECO:0007669"/>
    <property type="project" value="UniProtKB-KW"/>
</dbReference>
<gene>
    <name evidence="9" type="ORF">SAMN04488109_2881</name>
</gene>
<organism evidence="9 10">
    <name type="scientific">Chryseolinea serpens</name>
    <dbReference type="NCBI Taxonomy" id="947013"/>
    <lineage>
        <taxon>Bacteria</taxon>
        <taxon>Pseudomonadati</taxon>
        <taxon>Bacteroidota</taxon>
        <taxon>Cytophagia</taxon>
        <taxon>Cytophagales</taxon>
        <taxon>Fulvivirgaceae</taxon>
        <taxon>Chryseolinea</taxon>
    </lineage>
</organism>
<dbReference type="PANTHER" id="PTHR32439">
    <property type="entry name" value="FERREDOXIN--NITRITE REDUCTASE, CHLOROPLASTIC"/>
    <property type="match status" value="1"/>
</dbReference>
<evidence type="ECO:0000256" key="3">
    <source>
        <dbReference type="ARBA" id="ARBA00022723"/>
    </source>
</evidence>
<dbReference type="GO" id="GO:0051539">
    <property type="term" value="F:4 iron, 4 sulfur cluster binding"/>
    <property type="evidence" value="ECO:0007669"/>
    <property type="project" value="UniProtKB-KW"/>
</dbReference>
<dbReference type="OrthoDB" id="9803707at2"/>
<dbReference type="SUPFAM" id="SSF55124">
    <property type="entry name" value="Nitrite/Sulfite reductase N-terminal domain-like"/>
    <property type="match status" value="2"/>
</dbReference>
<protein>
    <submittedName>
        <fullName evidence="9">Sulfite reductase (Ferredoxin)</fullName>
    </submittedName>
</protein>
<dbReference type="PANTHER" id="PTHR32439:SF9">
    <property type="entry name" value="BLR3264 PROTEIN"/>
    <property type="match status" value="1"/>
</dbReference>
<keyword evidence="1" id="KW-0004">4Fe-4S</keyword>